<comment type="caution">
    <text evidence="2">The sequence shown here is derived from an EMBL/GenBank/DDBJ whole genome shotgun (WGS) entry which is preliminary data.</text>
</comment>
<dbReference type="EMBL" id="JAQIZT010000015">
    <property type="protein sequence ID" value="KAJ6970875.1"/>
    <property type="molecule type" value="Genomic_DNA"/>
</dbReference>
<keyword evidence="3" id="KW-1185">Reference proteome</keyword>
<dbReference type="AlphaFoldDB" id="A0AAD6LPI5"/>
<evidence type="ECO:0000313" key="2">
    <source>
        <dbReference type="EMBL" id="KAJ6970875.1"/>
    </source>
</evidence>
<gene>
    <name evidence="2" type="ORF">NC653_035218</name>
</gene>
<sequence length="85" mass="9677">MAFTSSIFSHIPLNNQRIYSPISINQNYSEPPSPPPQSPPTSTEKPWPSSGAGRWLHWLPPYHSKTPNGGGAPRRRRWAAETRRW</sequence>
<accession>A0AAD6LPI5</accession>
<organism evidence="2 3">
    <name type="scientific">Populus alba x Populus x berolinensis</name>
    <dbReference type="NCBI Taxonomy" id="444605"/>
    <lineage>
        <taxon>Eukaryota</taxon>
        <taxon>Viridiplantae</taxon>
        <taxon>Streptophyta</taxon>
        <taxon>Embryophyta</taxon>
        <taxon>Tracheophyta</taxon>
        <taxon>Spermatophyta</taxon>
        <taxon>Magnoliopsida</taxon>
        <taxon>eudicotyledons</taxon>
        <taxon>Gunneridae</taxon>
        <taxon>Pentapetalae</taxon>
        <taxon>rosids</taxon>
        <taxon>fabids</taxon>
        <taxon>Malpighiales</taxon>
        <taxon>Salicaceae</taxon>
        <taxon>Saliceae</taxon>
        <taxon>Populus</taxon>
    </lineage>
</organism>
<protein>
    <submittedName>
        <fullName evidence="2">Uncharacterized protein</fullName>
    </submittedName>
</protein>
<feature type="region of interest" description="Disordered" evidence="1">
    <location>
        <begin position="22"/>
        <end position="85"/>
    </location>
</feature>
<dbReference type="Proteomes" id="UP001164929">
    <property type="component" value="Chromosome 15"/>
</dbReference>
<evidence type="ECO:0000256" key="1">
    <source>
        <dbReference type="SAM" id="MobiDB-lite"/>
    </source>
</evidence>
<proteinExistence type="predicted"/>
<evidence type="ECO:0000313" key="3">
    <source>
        <dbReference type="Proteomes" id="UP001164929"/>
    </source>
</evidence>
<name>A0AAD6LPI5_9ROSI</name>
<reference evidence="2" key="1">
    <citation type="journal article" date="2023" name="Mol. Ecol. Resour.">
        <title>Chromosome-level genome assembly of a triploid poplar Populus alba 'Berolinensis'.</title>
        <authorList>
            <person name="Chen S."/>
            <person name="Yu Y."/>
            <person name="Wang X."/>
            <person name="Wang S."/>
            <person name="Zhang T."/>
            <person name="Zhou Y."/>
            <person name="He R."/>
            <person name="Meng N."/>
            <person name="Wang Y."/>
            <person name="Liu W."/>
            <person name="Liu Z."/>
            <person name="Liu J."/>
            <person name="Guo Q."/>
            <person name="Huang H."/>
            <person name="Sederoff R.R."/>
            <person name="Wang G."/>
            <person name="Qu G."/>
            <person name="Chen S."/>
        </authorList>
    </citation>
    <scope>NUCLEOTIDE SEQUENCE</scope>
    <source>
        <strain evidence="2">SC-2020</strain>
    </source>
</reference>